<dbReference type="InterPro" id="IPR027417">
    <property type="entry name" value="P-loop_NTPase"/>
</dbReference>
<dbReference type="VEuPathDB" id="FungiDB:SPRG_15121"/>
<dbReference type="InterPro" id="IPR030383">
    <property type="entry name" value="G_VLIG_dom"/>
</dbReference>
<dbReference type="Pfam" id="PF25683">
    <property type="entry name" value="URGCP_GTPase"/>
    <property type="match status" value="1"/>
</dbReference>
<dbReference type="EMBL" id="KK583362">
    <property type="protein sequence ID" value="KDO19247.1"/>
    <property type="molecule type" value="Genomic_DNA"/>
</dbReference>
<evidence type="ECO:0000256" key="1">
    <source>
        <dbReference type="SAM" id="MobiDB-lite"/>
    </source>
</evidence>
<dbReference type="GO" id="GO:0005525">
    <property type="term" value="F:GTP binding"/>
    <property type="evidence" value="ECO:0007669"/>
    <property type="project" value="InterPro"/>
</dbReference>
<evidence type="ECO:0000259" key="2">
    <source>
        <dbReference type="PROSITE" id="PS51717"/>
    </source>
</evidence>
<dbReference type="PROSITE" id="PS51717">
    <property type="entry name" value="G_VLIG"/>
    <property type="match status" value="1"/>
</dbReference>
<dbReference type="OrthoDB" id="1597724at2759"/>
<dbReference type="Gene3D" id="3.40.50.300">
    <property type="entry name" value="P-loop containing nucleotide triphosphate hydrolases"/>
    <property type="match status" value="1"/>
</dbReference>
<evidence type="ECO:0000313" key="3">
    <source>
        <dbReference type="EMBL" id="KDO19247.1"/>
    </source>
</evidence>
<organism evidence="3 4">
    <name type="scientific">Saprolegnia parasitica (strain CBS 223.65)</name>
    <dbReference type="NCBI Taxonomy" id="695850"/>
    <lineage>
        <taxon>Eukaryota</taxon>
        <taxon>Sar</taxon>
        <taxon>Stramenopiles</taxon>
        <taxon>Oomycota</taxon>
        <taxon>Saprolegniomycetes</taxon>
        <taxon>Saprolegniales</taxon>
        <taxon>Saprolegniaceae</taxon>
        <taxon>Saprolegnia</taxon>
    </lineage>
</organism>
<dbReference type="KEGG" id="spar:SPRG_15121"/>
<dbReference type="PANTHER" id="PTHR22796:SF1">
    <property type="entry name" value="VWFA DOMAIN-CONTAINING PROTEIN"/>
    <property type="match status" value="1"/>
</dbReference>
<dbReference type="Proteomes" id="UP000030745">
    <property type="component" value="Unassembled WGS sequence"/>
</dbReference>
<dbReference type="PANTHER" id="PTHR22796">
    <property type="entry name" value="URG4-RELATED"/>
    <property type="match status" value="1"/>
</dbReference>
<dbReference type="GeneID" id="24136885"/>
<sequence length="2108" mass="230822">MEIPANDDIGLTETLRQAVEASMHLQGAIRATNEAAINLAVGHFNKHASALALQHWVVDQSKLTDSTTLLQRLPVLEKMLTQMRCEVSVVGDAPSDDQVIARASGGAALFGHCFGFRGSSKGVAMTILQPPIECELEAPTMRTGIAEVWFASAVEAKAFCTAVRSSGHAKAPRDDTHLPPYMASVVQVNYACVPLKSFDLDVLSAPLTASAMAEAASVTDAASAKEFLYDFGSHVRSGIFHVGGIFWKTVDISTDVDVATAQLQAICPARLAAGDLSINYSSFPYQSRIDACERTLQNKLRTRCNVTTLIECTGPDALSVAIFQQRLALDRTTWHVIGFPTTRVGVWDLLAAAGLERAANLVRDAWLDLVSGCAMTPDVAAAVSAVYTDAWVADPAFGTECKRTNVSSADEAERTIAQMLDAATTGNVDGLALVEVILLALRFDSTLKGTVLVDCMRDPRLHTALRRLVAASDMTALTELGAIYGRVLGAVLATAGINLDATVDETLKRAGRLAELKKGVGKLLAPLYDWQVPEMDARDVPIALKLVHRAFSNAAMPDGVLLTRRVAELLIQNGTPAPPELWGIAQKFGCSKDGFAAKLNTAHVLAMADAMMLALHDGVAVNGSDDDMPPVQVKREAAPVVVDAPNTPALRSISHLLTVVSKPNKTTDLPGRLWYTLKHRLCLVKELYTTISGVKRKYADRRVQDDSPPGPVVSDALLTLVASLTPAARAQVHRLLLDRRYLVPFLVPSTGNGLRSEARALSLVETCLVDGRASLMRDTSVTRVAVVSEQPARSSKTKDWIKSVFHVDSVHCLDRAHSKNVTDAPVVAELGWGFVRNVQESTEFTTVMVLHVIGDYMHLEAFITQFADVLVVDAGSEPRMRMTLPRGTVLQWRVSDKYKNDIPLVQEAHMIAVALACPMSTSFQRISNYILREPSDAPKLPVGQLTLPSLVQREPPPRERVARLLADTDFATLRTETLVLQQRFARESALRSALQRETSVPNQELLRQQIASSTAVHKKIIRRVFRVPVLEYFMHVLERPTVADREMRLIDLERRLAECCKAIPAAAHDACSGAYAARSAVDNAATRSAYASAVETRSNMVTGVEHLWRELSHIFAADPDVYRELPRLAVQHLVDGFPLELMDGDAGMVNDKWIRAVLHCLEDTLPVNTRVFVLSVLGVQSSGKSTLLNCMFGVRLRTNVARCTRGVNLQLLACDNGGAYDYILLLDTEGLQSPEFVGVQGNVWRDNRMASVAILPADATIILTKGESTSTINDVLPIVLSAFANSELAAASGGHLSSKLYFVFNQIDVTQKRSMETSLQALVHSLRLNATKIAAVRKAQSATTFLRDFCTDITDEVRCDARFLGVTQGQTTPPNDVPLPDFGDRLVRFRDHIHTRAMDDGAWQARTFGKLSESFDLVWMCLQSADFELDFASTHQRVVYDQLVEAMAGHTHELAKIYSEAFDAVLQAMSADSAAKTAPNASCSGQYTTLLEDTVKKAVDTLDAVVATMLLEPAFAEWVLKMQDSWTDKKRHHASHTARLVESKVQHLFEFDAITKVYKEEIQTAIVDHNATCGPEKTLAALTASLTRLWTSGVFTPDELRLLASDDDEVGDVWRPLKHMPQGAEASREAEVVDAVRERVASDLAEVDRYADHAALLCVMNVKHLVNTMQLKPSELKTGLRTLELTLQAELQQRQERWDAANSVVAKFEAHRPSMLRFAQSVAEGQKTAQLLTTTLNEWLGRHLKKAFEEEVVSVVASALKDARWVCTPDAMQAALDMDLLQLMRKRDIDTVLDHIQRPAKLVADVTHRLVLAQVQACYVRVAKKLVLDVKECIGSASAAARDAVCQRSEVFVYTLRLTLQRRLKCSGTSALIESLPLVAGDVMNCDDQGPSAFDIDDGRSIPKSLLVCVAALDASLGPSAVLSSTITRKIVKVIRNEAYGAADGIMPRCGKPCPRCKCPCTKALGHAFRKKDTKAPSRASSKKATRGHVSTTEDNTLHDTYHQPGGLVGGYCVDTKQLYALSCAACVVENDYMVLSSGNRPYTDFPKVYRGWALPRVTKFLPLREYIFANCQPELARNHNMLQCATIPASYAHDLGDIEKQLERLLR</sequence>
<feature type="region of interest" description="Disordered" evidence="1">
    <location>
        <begin position="1972"/>
        <end position="1997"/>
    </location>
</feature>
<proteinExistence type="predicted"/>
<reference evidence="3 4" key="1">
    <citation type="journal article" date="2013" name="PLoS Genet.">
        <title>Distinctive expansion of potential virulence genes in the genome of the oomycete fish pathogen Saprolegnia parasitica.</title>
        <authorList>
            <person name="Jiang R.H."/>
            <person name="de Bruijn I."/>
            <person name="Haas B.J."/>
            <person name="Belmonte R."/>
            <person name="Lobach L."/>
            <person name="Christie J."/>
            <person name="van den Ackerveken G."/>
            <person name="Bottin A."/>
            <person name="Bulone V."/>
            <person name="Diaz-Moreno S.M."/>
            <person name="Dumas B."/>
            <person name="Fan L."/>
            <person name="Gaulin E."/>
            <person name="Govers F."/>
            <person name="Grenville-Briggs L.J."/>
            <person name="Horner N.R."/>
            <person name="Levin J.Z."/>
            <person name="Mammella M."/>
            <person name="Meijer H.J."/>
            <person name="Morris P."/>
            <person name="Nusbaum C."/>
            <person name="Oome S."/>
            <person name="Phillips A.J."/>
            <person name="van Rooyen D."/>
            <person name="Rzeszutek E."/>
            <person name="Saraiva M."/>
            <person name="Secombes C.J."/>
            <person name="Seidl M.F."/>
            <person name="Snel B."/>
            <person name="Stassen J.H."/>
            <person name="Sykes S."/>
            <person name="Tripathy S."/>
            <person name="van den Berg H."/>
            <person name="Vega-Arreguin J.C."/>
            <person name="Wawra S."/>
            <person name="Young S.K."/>
            <person name="Zeng Q."/>
            <person name="Dieguez-Uribeondo J."/>
            <person name="Russ C."/>
            <person name="Tyler B.M."/>
            <person name="van West P."/>
        </authorList>
    </citation>
    <scope>NUCLEOTIDE SEQUENCE [LARGE SCALE GENOMIC DNA]</scope>
    <source>
        <strain evidence="3 4">CBS 223.65</strain>
    </source>
</reference>
<dbReference type="RefSeq" id="XP_012210052.1">
    <property type="nucleotide sequence ID" value="XM_012354662.1"/>
</dbReference>
<accession>A0A067BXG8</accession>
<keyword evidence="4" id="KW-1185">Reference proteome</keyword>
<gene>
    <name evidence="3" type="ORF">SPRG_15121</name>
</gene>
<protein>
    <recommendedName>
        <fullName evidence="2">VLIG-type G domain-containing protein</fullName>
    </recommendedName>
</protein>
<name>A0A067BXG8_SAPPC</name>
<dbReference type="SUPFAM" id="SSF52540">
    <property type="entry name" value="P-loop containing nucleoside triphosphate hydrolases"/>
    <property type="match status" value="1"/>
</dbReference>
<feature type="domain" description="VLIG-type G" evidence="2">
    <location>
        <begin position="1168"/>
        <end position="1419"/>
    </location>
</feature>
<dbReference type="OMA" id="VRSGIFH"/>
<evidence type="ECO:0000313" key="4">
    <source>
        <dbReference type="Proteomes" id="UP000030745"/>
    </source>
</evidence>
<dbReference type="STRING" id="695850.A0A067BXG8"/>